<evidence type="ECO:0000313" key="1">
    <source>
        <dbReference type="EMBL" id="RAW17635.1"/>
    </source>
</evidence>
<accession>A0A329QZ86</accession>
<name>A0A329QZ86_9ACTN</name>
<dbReference type="AlphaFoldDB" id="A0A329QZ86"/>
<organism evidence="1 2">
    <name type="scientific">Phytoactinopolyspora halophila</name>
    <dbReference type="NCBI Taxonomy" id="1981511"/>
    <lineage>
        <taxon>Bacteria</taxon>
        <taxon>Bacillati</taxon>
        <taxon>Actinomycetota</taxon>
        <taxon>Actinomycetes</taxon>
        <taxon>Jiangellales</taxon>
        <taxon>Jiangellaceae</taxon>
        <taxon>Phytoactinopolyspora</taxon>
    </lineage>
</organism>
<proteinExistence type="predicted"/>
<dbReference type="Proteomes" id="UP000250462">
    <property type="component" value="Unassembled WGS sequence"/>
</dbReference>
<dbReference type="PROSITE" id="PS51257">
    <property type="entry name" value="PROKAR_LIPOPROTEIN"/>
    <property type="match status" value="1"/>
</dbReference>
<evidence type="ECO:0000313" key="2">
    <source>
        <dbReference type="Proteomes" id="UP000250462"/>
    </source>
</evidence>
<gene>
    <name evidence="1" type="ORF">DPM12_06550</name>
</gene>
<dbReference type="EMBL" id="QMIG01000003">
    <property type="protein sequence ID" value="RAW17635.1"/>
    <property type="molecule type" value="Genomic_DNA"/>
</dbReference>
<reference evidence="1 2" key="1">
    <citation type="submission" date="2018-06" db="EMBL/GenBank/DDBJ databases">
        <title>Phytoactinopolyspora halophila sp. nov., a novel halophilic actinomycete isolated from a saline soil in China.</title>
        <authorList>
            <person name="Tang S.-K."/>
        </authorList>
    </citation>
    <scope>NUCLEOTIDE SEQUENCE [LARGE SCALE GENOMIC DNA]</scope>
    <source>
        <strain evidence="1 2">YIM 96934</strain>
    </source>
</reference>
<evidence type="ECO:0008006" key="3">
    <source>
        <dbReference type="Google" id="ProtNLM"/>
    </source>
</evidence>
<protein>
    <recommendedName>
        <fullName evidence="3">DUF4145 domain-containing protein</fullName>
    </recommendedName>
</protein>
<sequence length="147" mass="16390">MQLDPRARRCVVEALAAYCQGLFLGCASMLGAASEGAWYVAGEQLRHLDARLARALDGDNIVTVMNRISEVLRQTRTLRITVDELRAQAALLRQLRNYGVHPRSDHLERYFTDSGAAILLMETHTYLGRLTDAVSTCLTDHDESAEE</sequence>
<keyword evidence="2" id="KW-1185">Reference proteome</keyword>
<comment type="caution">
    <text evidence="1">The sequence shown here is derived from an EMBL/GenBank/DDBJ whole genome shotgun (WGS) entry which is preliminary data.</text>
</comment>